<dbReference type="AlphaFoldDB" id="A0A411Z4G9"/>
<protein>
    <submittedName>
        <fullName evidence="1">Uncharacterized protein</fullName>
    </submittedName>
</protein>
<gene>
    <name evidence="1" type="ORF">D1012_08635</name>
</gene>
<dbReference type="EMBL" id="QWEY01000003">
    <property type="protein sequence ID" value="RGP37940.1"/>
    <property type="molecule type" value="Genomic_DNA"/>
</dbReference>
<evidence type="ECO:0000313" key="1">
    <source>
        <dbReference type="EMBL" id="RGP37940.1"/>
    </source>
</evidence>
<name>A0A411Z4G9_9RHOB</name>
<evidence type="ECO:0000313" key="2">
    <source>
        <dbReference type="Proteomes" id="UP000284547"/>
    </source>
</evidence>
<proteinExistence type="predicted"/>
<dbReference type="RefSeq" id="WP_118151075.1">
    <property type="nucleotide sequence ID" value="NZ_QWEY01000003.1"/>
</dbReference>
<reference evidence="1 2" key="1">
    <citation type="submission" date="2018-08" db="EMBL/GenBank/DDBJ databases">
        <title>Flavobacterium tibetense sp. nov., isolated from a wetland YonghuCo on Tibetan Plateau.</title>
        <authorList>
            <person name="Phurbu D."/>
            <person name="Lu H."/>
            <person name="Xing P."/>
        </authorList>
    </citation>
    <scope>NUCLEOTIDE SEQUENCE [LARGE SCALE GENOMIC DNA]</scope>
    <source>
        <strain evidence="1 2">DJC</strain>
    </source>
</reference>
<comment type="caution">
    <text evidence="1">The sequence shown here is derived from an EMBL/GenBank/DDBJ whole genome shotgun (WGS) entry which is preliminary data.</text>
</comment>
<dbReference type="Proteomes" id="UP000284547">
    <property type="component" value="Unassembled WGS sequence"/>
</dbReference>
<accession>A0A411Z4G9</accession>
<organism evidence="1 2">
    <name type="scientific">Pseudotabrizicola alkalilacus</name>
    <dbReference type="NCBI Taxonomy" id="2305252"/>
    <lineage>
        <taxon>Bacteria</taxon>
        <taxon>Pseudomonadati</taxon>
        <taxon>Pseudomonadota</taxon>
        <taxon>Alphaproteobacteria</taxon>
        <taxon>Rhodobacterales</taxon>
        <taxon>Paracoccaceae</taxon>
        <taxon>Pseudotabrizicola</taxon>
    </lineage>
</organism>
<sequence>MSVSLTPDEARGKRLCPNAALIGTEKTQTPFCHGPACGAWRWTLDQAYRDAVKKEAERTGEKGNPVKAAQTVAAKPVSFNLRGHCGLGGQP</sequence>
<keyword evidence="2" id="KW-1185">Reference proteome</keyword>